<evidence type="ECO:0000256" key="5">
    <source>
        <dbReference type="RuleBase" id="RU361262"/>
    </source>
</evidence>
<evidence type="ECO:0000313" key="8">
    <source>
        <dbReference type="EMBL" id="WVZ17371.1"/>
    </source>
</evidence>
<evidence type="ECO:0000313" key="9">
    <source>
        <dbReference type="Proteomes" id="UP001374535"/>
    </source>
</evidence>
<comment type="similarity">
    <text evidence="1 5">Belongs to the patatin family.</text>
</comment>
<feature type="active site" description="Proton acceptor" evidence="4">
    <location>
        <position position="214"/>
    </location>
</feature>
<dbReference type="PANTHER" id="PTHR32176:SF33">
    <property type="entry name" value="PATATIN"/>
    <property type="match status" value="1"/>
</dbReference>
<dbReference type="GO" id="GO:0004620">
    <property type="term" value="F:phospholipase activity"/>
    <property type="evidence" value="ECO:0007669"/>
    <property type="project" value="TreeGrafter"/>
</dbReference>
<evidence type="ECO:0000256" key="6">
    <source>
        <dbReference type="SAM" id="SignalP"/>
    </source>
</evidence>
<dbReference type="Pfam" id="PF01734">
    <property type="entry name" value="Patatin"/>
    <property type="match status" value="1"/>
</dbReference>
<dbReference type="InterPro" id="IPR002641">
    <property type="entry name" value="PNPLA_dom"/>
</dbReference>
<keyword evidence="4 5" id="KW-0378">Hydrolase</keyword>
<feature type="short sequence motif" description="GXGXXG" evidence="4">
    <location>
        <begin position="40"/>
        <end position="45"/>
    </location>
</feature>
<comment type="function">
    <text evidence="5">Lipolytic acyl hydrolase (LAH).</text>
</comment>
<evidence type="ECO:0000256" key="4">
    <source>
        <dbReference type="PROSITE-ProRule" id="PRU01161"/>
    </source>
</evidence>
<dbReference type="PROSITE" id="PS51635">
    <property type="entry name" value="PNPLA"/>
    <property type="match status" value="1"/>
</dbReference>
<feature type="active site" description="Nucleophile" evidence="4">
    <location>
        <position position="79"/>
    </location>
</feature>
<name>A0AAQ3S6C0_VIGMU</name>
<dbReference type="AlphaFoldDB" id="A0AAQ3S6C0"/>
<feature type="short sequence motif" description="GXSXG" evidence="4">
    <location>
        <begin position="77"/>
        <end position="81"/>
    </location>
</feature>
<dbReference type="Proteomes" id="UP001374535">
    <property type="component" value="Chromosome 3"/>
</dbReference>
<dbReference type="EC" id="3.1.1.-" evidence="5"/>
<accession>A0AAQ3S6C0</accession>
<dbReference type="PANTHER" id="PTHR32176">
    <property type="entry name" value="XYLOSE ISOMERASE"/>
    <property type="match status" value="1"/>
</dbReference>
<proteinExistence type="inferred from homology"/>
<dbReference type="Gene3D" id="3.40.1090.10">
    <property type="entry name" value="Cytosolic phospholipase A2 catalytic domain"/>
    <property type="match status" value="1"/>
</dbReference>
<evidence type="ECO:0000256" key="3">
    <source>
        <dbReference type="ARBA" id="ARBA00023098"/>
    </source>
</evidence>
<evidence type="ECO:0000259" key="7">
    <source>
        <dbReference type="PROSITE" id="PS51635"/>
    </source>
</evidence>
<organism evidence="8 9">
    <name type="scientific">Vigna mungo</name>
    <name type="common">Black gram</name>
    <name type="synonym">Phaseolus mungo</name>
    <dbReference type="NCBI Taxonomy" id="3915"/>
    <lineage>
        <taxon>Eukaryota</taxon>
        <taxon>Viridiplantae</taxon>
        <taxon>Streptophyta</taxon>
        <taxon>Embryophyta</taxon>
        <taxon>Tracheophyta</taxon>
        <taxon>Spermatophyta</taxon>
        <taxon>Magnoliopsida</taxon>
        <taxon>eudicotyledons</taxon>
        <taxon>Gunneridae</taxon>
        <taxon>Pentapetalae</taxon>
        <taxon>rosids</taxon>
        <taxon>fabids</taxon>
        <taxon>Fabales</taxon>
        <taxon>Fabaceae</taxon>
        <taxon>Papilionoideae</taxon>
        <taxon>50 kb inversion clade</taxon>
        <taxon>NPAAA clade</taxon>
        <taxon>indigoferoid/millettioid clade</taxon>
        <taxon>Phaseoleae</taxon>
        <taxon>Vigna</taxon>
    </lineage>
</organism>
<comment type="domain">
    <text evidence="5">The nitrogen atoms of the two glycine residues in the GGXR motif define the oxyanion hole, and stabilize the oxyanion that forms during the nucleophilic attack by the catalytic serine during substrate cleavage.</text>
</comment>
<evidence type="ECO:0000256" key="1">
    <source>
        <dbReference type="ARBA" id="ARBA00010240"/>
    </source>
</evidence>
<feature type="chain" id="PRO_5042902978" description="Patatin" evidence="6">
    <location>
        <begin position="19"/>
        <end position="409"/>
    </location>
</feature>
<dbReference type="InterPro" id="IPR016035">
    <property type="entry name" value="Acyl_Trfase/lysoPLipase"/>
</dbReference>
<keyword evidence="9" id="KW-1185">Reference proteome</keyword>
<gene>
    <name evidence="8" type="ORF">V8G54_010353</name>
</gene>
<dbReference type="EMBL" id="CP144698">
    <property type="protein sequence ID" value="WVZ17371.1"/>
    <property type="molecule type" value="Genomic_DNA"/>
</dbReference>
<dbReference type="GO" id="GO:0047372">
    <property type="term" value="F:monoacylglycerol lipase activity"/>
    <property type="evidence" value="ECO:0007669"/>
    <property type="project" value="TreeGrafter"/>
</dbReference>
<feature type="domain" description="PNPLA" evidence="7">
    <location>
        <begin position="36"/>
        <end position="227"/>
    </location>
</feature>
<keyword evidence="3 4" id="KW-0443">Lipid metabolism</keyword>
<sequence>MAHLVFFLLLFAGQLIRGFSTQRLPPSNNGNIITVLSIDGGGIKGILPATVLDYLDKALKARNPNADLAHYFDVIGGTSTGGLITAMLAAPSPRDPSRAAFTPAQIVDFYKQNGPHIFNESRPGNGSLFDGEFLHNITRELLKDTRLNQTLTNVVIPTFDIKTQKPVIFSNYKLDNAPYLNALLSDICISTSAAPTQLPLYYFVNDGVEFNMVDGGLAAGNPTQATISEVLQHNEYPNILVLSLGTGTGKINETFVDAQTAANWSVLDWLGAGFLARASVAMTEYYHESLFVGSQPGDIYLRIEEYDLNPDFFNSVNVTQENMNGLEDTGKQLLQENVVKLNLDTFDLEKLQLKNAEALDRVADILVGERQCRLKRKSIEKRERPFLETLRVFSDKTQASAALLRKLFI</sequence>
<dbReference type="GO" id="GO:0016042">
    <property type="term" value="P:lipid catabolic process"/>
    <property type="evidence" value="ECO:0007669"/>
    <property type="project" value="UniProtKB-UniRule"/>
</dbReference>
<dbReference type="SUPFAM" id="SSF52151">
    <property type="entry name" value="FabD/lysophospholipase-like"/>
    <property type="match status" value="1"/>
</dbReference>
<keyword evidence="6" id="KW-0732">Signal</keyword>
<feature type="signal peptide" evidence="6">
    <location>
        <begin position="1"/>
        <end position="18"/>
    </location>
</feature>
<protein>
    <recommendedName>
        <fullName evidence="5">Patatin</fullName>
        <ecNumber evidence="5">3.1.1.-</ecNumber>
    </recommendedName>
</protein>
<keyword evidence="2 4" id="KW-0442">Lipid degradation</keyword>
<feature type="short sequence motif" description="DGA/G" evidence="4">
    <location>
        <begin position="214"/>
        <end position="216"/>
    </location>
</feature>
<reference evidence="8 9" key="1">
    <citation type="journal article" date="2023" name="Life. Sci Alliance">
        <title>Evolutionary insights into 3D genome organization and epigenetic landscape of Vigna mungo.</title>
        <authorList>
            <person name="Junaid A."/>
            <person name="Singh B."/>
            <person name="Bhatia S."/>
        </authorList>
    </citation>
    <scope>NUCLEOTIDE SEQUENCE [LARGE SCALE GENOMIC DNA]</scope>
    <source>
        <strain evidence="8">Urdbean</strain>
    </source>
</reference>
<evidence type="ECO:0000256" key="2">
    <source>
        <dbReference type="ARBA" id="ARBA00022963"/>
    </source>
</evidence>